<evidence type="ECO:0000313" key="2">
    <source>
        <dbReference type="EMBL" id="ARZ66877.1"/>
    </source>
</evidence>
<gene>
    <name evidence="2" type="ORF">SMD11_1216</name>
</gene>
<protein>
    <recommendedName>
        <fullName evidence="4">Lsr2 family protein</fullName>
    </recommendedName>
</protein>
<dbReference type="AlphaFoldDB" id="A0A1Z2KXV2"/>
<reference evidence="2 3" key="1">
    <citation type="submission" date="2017-06" db="EMBL/GenBank/DDBJ databases">
        <title>Streptomyces albireticuli Genome sequencing and assembly.</title>
        <authorList>
            <person name="Wang Y."/>
            <person name="Du B."/>
            <person name="Ding Y."/>
            <person name="Liu H."/>
            <person name="Hou Q."/>
            <person name="Liu K."/>
            <person name="Yao L."/>
            <person name="Wang C."/>
        </authorList>
    </citation>
    <scope>NUCLEOTIDE SEQUENCE [LARGE SCALE GENOMIC DNA]</scope>
    <source>
        <strain evidence="2 3">MDJK11</strain>
    </source>
</reference>
<dbReference type="EMBL" id="CP021744">
    <property type="protein sequence ID" value="ARZ66877.1"/>
    <property type="molecule type" value="Genomic_DNA"/>
</dbReference>
<dbReference type="RefSeq" id="WP_159395231.1">
    <property type="nucleotide sequence ID" value="NZ_CP021744.1"/>
</dbReference>
<accession>A0A1Z2KXV2</accession>
<dbReference type="KEGG" id="salj:SMD11_1216"/>
<organism evidence="2 3">
    <name type="scientific">Streptomyces albireticuli</name>
    <dbReference type="NCBI Taxonomy" id="1940"/>
    <lineage>
        <taxon>Bacteria</taxon>
        <taxon>Bacillati</taxon>
        <taxon>Actinomycetota</taxon>
        <taxon>Actinomycetes</taxon>
        <taxon>Kitasatosporales</taxon>
        <taxon>Streptomycetaceae</taxon>
        <taxon>Streptomyces</taxon>
    </lineage>
</organism>
<proteinExistence type="predicted"/>
<evidence type="ECO:0000256" key="1">
    <source>
        <dbReference type="SAM" id="MobiDB-lite"/>
    </source>
</evidence>
<dbReference type="Proteomes" id="UP000195755">
    <property type="component" value="Chromosome"/>
</dbReference>
<feature type="region of interest" description="Disordered" evidence="1">
    <location>
        <begin position="61"/>
        <end position="80"/>
    </location>
</feature>
<name>A0A1Z2KXV2_9ACTN</name>
<evidence type="ECO:0000313" key="3">
    <source>
        <dbReference type="Proteomes" id="UP000195755"/>
    </source>
</evidence>
<dbReference type="OrthoDB" id="4230052at2"/>
<evidence type="ECO:0008006" key="4">
    <source>
        <dbReference type="Google" id="ProtNLM"/>
    </source>
</evidence>
<sequence length="144" mass="15585">MEIVQVVRLTVEGDTYEGEVDDLEKVKRLTELEEAYSQSREALLEALQEYGIGVASSAGPSFTARPASPKKGGASSGPDAADVRAWAATLTNPVLPLSAQGRIPAWVNVAYEQKLKGAVLEEAVQQHASPDFLKKYQEANKKKK</sequence>